<dbReference type="STRING" id="44941.A0A397UDW2"/>
<keyword evidence="2" id="KW-1185">Reference proteome</keyword>
<evidence type="ECO:0000313" key="1">
    <source>
        <dbReference type="EMBL" id="RIB08462.1"/>
    </source>
</evidence>
<gene>
    <name evidence="1" type="ORF">C2G38_348456</name>
</gene>
<name>A0A397UDW2_9GLOM</name>
<reference evidence="1 2" key="1">
    <citation type="submission" date="2018-06" db="EMBL/GenBank/DDBJ databases">
        <title>Comparative genomics reveals the genomic features of Rhizophagus irregularis, R. cerebriforme, R. diaphanum and Gigaspora rosea, and their symbiotic lifestyle signature.</title>
        <authorList>
            <person name="Morin E."/>
            <person name="San Clemente H."/>
            <person name="Chen E.C.H."/>
            <person name="De La Providencia I."/>
            <person name="Hainaut M."/>
            <person name="Kuo A."/>
            <person name="Kohler A."/>
            <person name="Murat C."/>
            <person name="Tang N."/>
            <person name="Roy S."/>
            <person name="Loubradou J."/>
            <person name="Henrissat B."/>
            <person name="Grigoriev I.V."/>
            <person name="Corradi N."/>
            <person name="Roux C."/>
            <person name="Martin F.M."/>
        </authorList>
    </citation>
    <scope>NUCLEOTIDE SEQUENCE [LARGE SCALE GENOMIC DNA]</scope>
    <source>
        <strain evidence="1 2">DAOM 194757</strain>
    </source>
</reference>
<dbReference type="AlphaFoldDB" id="A0A397UDW2"/>
<dbReference type="Proteomes" id="UP000266673">
    <property type="component" value="Unassembled WGS sequence"/>
</dbReference>
<dbReference type="EMBL" id="QKWP01001506">
    <property type="protein sequence ID" value="RIB08462.1"/>
    <property type="molecule type" value="Genomic_DNA"/>
</dbReference>
<sequence length="242" mass="27804">MIVSKLKLIYIAITGIILVGIFLYQLLSYDIDIVSSKSEKPKCLNCTLGFDHIFLINLEYRIDRRRRTEALEKHLGLQFDYHKAVNKYDNIAISRVKEDDIDMELNIINILTDIYSHLPNDWDVFYVGHCGESWIEMTVANINDFELRKTSNPLCTHGYAVSASGARKLVKKLKIDNPTVGIDFELLELIHSGNIISYSINPPIIIQFKTFNDLSDISPGQFAMRLPLFNSTLLHLGYERDY</sequence>
<evidence type="ECO:0000313" key="2">
    <source>
        <dbReference type="Proteomes" id="UP000266673"/>
    </source>
</evidence>
<accession>A0A397UDW2</accession>
<comment type="caution">
    <text evidence="1">The sequence shown here is derived from an EMBL/GenBank/DDBJ whole genome shotgun (WGS) entry which is preliminary data.</text>
</comment>
<dbReference type="OrthoDB" id="2326236at2759"/>
<organism evidence="1 2">
    <name type="scientific">Gigaspora rosea</name>
    <dbReference type="NCBI Taxonomy" id="44941"/>
    <lineage>
        <taxon>Eukaryota</taxon>
        <taxon>Fungi</taxon>
        <taxon>Fungi incertae sedis</taxon>
        <taxon>Mucoromycota</taxon>
        <taxon>Glomeromycotina</taxon>
        <taxon>Glomeromycetes</taxon>
        <taxon>Diversisporales</taxon>
        <taxon>Gigasporaceae</taxon>
        <taxon>Gigaspora</taxon>
    </lineage>
</organism>
<proteinExistence type="predicted"/>
<evidence type="ECO:0008006" key="3">
    <source>
        <dbReference type="Google" id="ProtNLM"/>
    </source>
</evidence>
<protein>
    <recommendedName>
        <fullName evidence="3">Glycosyltransferase Family 25 protein</fullName>
    </recommendedName>
</protein>